<dbReference type="EMBL" id="JADLQX010000018">
    <property type="protein sequence ID" value="MBF6300414.1"/>
    <property type="molecule type" value="Genomic_DNA"/>
</dbReference>
<dbReference type="RefSeq" id="WP_195131660.1">
    <property type="nucleotide sequence ID" value="NZ_JADLQX010000018.1"/>
</dbReference>
<evidence type="ECO:0000256" key="1">
    <source>
        <dbReference type="SAM" id="MobiDB-lite"/>
    </source>
</evidence>
<name>A0ABS0CUX7_9NOCA</name>
<gene>
    <name evidence="2" type="ORF">IU459_23120</name>
</gene>
<sequence>MSGKPIDIFQFCSTAAVFGGPTHRHQRRLRPKRPVHGLFRKEPDMQLSDIIINKDGDLVTIADLLASIDMHDGWRVDQPAGPDSHHLRSDGIAPTGEPQLDESAVGSVNHDKINAITATLGQVQEKIQTVLEHLDTDPYAGRHRKP</sequence>
<accession>A0ABS0CUX7</accession>
<evidence type="ECO:0000313" key="2">
    <source>
        <dbReference type="EMBL" id="MBF6300414.1"/>
    </source>
</evidence>
<evidence type="ECO:0000313" key="3">
    <source>
        <dbReference type="Proteomes" id="UP000702209"/>
    </source>
</evidence>
<protein>
    <submittedName>
        <fullName evidence="2">Uncharacterized protein</fullName>
    </submittedName>
</protein>
<keyword evidence="3" id="KW-1185">Reference proteome</keyword>
<dbReference type="Proteomes" id="UP000702209">
    <property type="component" value="Unassembled WGS sequence"/>
</dbReference>
<organism evidence="2 3">
    <name type="scientific">Nocardia amamiensis</name>
    <dbReference type="NCBI Taxonomy" id="404578"/>
    <lineage>
        <taxon>Bacteria</taxon>
        <taxon>Bacillati</taxon>
        <taxon>Actinomycetota</taxon>
        <taxon>Actinomycetes</taxon>
        <taxon>Mycobacteriales</taxon>
        <taxon>Nocardiaceae</taxon>
        <taxon>Nocardia</taxon>
    </lineage>
</organism>
<proteinExistence type="predicted"/>
<comment type="caution">
    <text evidence="2">The sequence shown here is derived from an EMBL/GenBank/DDBJ whole genome shotgun (WGS) entry which is preliminary data.</text>
</comment>
<feature type="region of interest" description="Disordered" evidence="1">
    <location>
        <begin position="73"/>
        <end position="104"/>
    </location>
</feature>
<reference evidence="2 3" key="1">
    <citation type="submission" date="2020-10" db="EMBL/GenBank/DDBJ databases">
        <title>Identification of Nocardia species via Next-generation sequencing and recognition of intraspecies genetic diversity.</title>
        <authorList>
            <person name="Li P."/>
            <person name="Li P."/>
            <person name="Lu B."/>
        </authorList>
    </citation>
    <scope>NUCLEOTIDE SEQUENCE [LARGE SCALE GENOMIC DNA]</scope>
    <source>
        <strain evidence="2 3">BJ06-0157</strain>
    </source>
</reference>